<accession>A0A0G4GCU5</accession>
<reference evidence="2 3" key="1">
    <citation type="submission" date="2014-11" db="EMBL/GenBank/DDBJ databases">
        <authorList>
            <person name="Zhu J."/>
            <person name="Qi W."/>
            <person name="Song R."/>
        </authorList>
    </citation>
    <scope>NUCLEOTIDE SEQUENCE [LARGE SCALE GENOMIC DNA]</scope>
</reference>
<dbReference type="InParanoid" id="A0A0G4GCU5"/>
<name>A0A0G4GCU5_VITBC</name>
<evidence type="ECO:0000256" key="1">
    <source>
        <dbReference type="SAM" id="MobiDB-lite"/>
    </source>
</evidence>
<keyword evidence="3" id="KW-1185">Reference proteome</keyword>
<dbReference type="VEuPathDB" id="CryptoDB:Vbra_662"/>
<dbReference type="Proteomes" id="UP000041254">
    <property type="component" value="Unassembled WGS sequence"/>
</dbReference>
<feature type="compositionally biased region" description="Basic residues" evidence="1">
    <location>
        <begin position="160"/>
        <end position="169"/>
    </location>
</feature>
<evidence type="ECO:0000313" key="3">
    <source>
        <dbReference type="Proteomes" id="UP000041254"/>
    </source>
</evidence>
<feature type="region of interest" description="Disordered" evidence="1">
    <location>
        <begin position="133"/>
        <end position="169"/>
    </location>
</feature>
<dbReference type="AlphaFoldDB" id="A0A0G4GCU5"/>
<proteinExistence type="predicted"/>
<dbReference type="EMBL" id="CDMY01000627">
    <property type="protein sequence ID" value="CEM27099.1"/>
    <property type="molecule type" value="Genomic_DNA"/>
</dbReference>
<sequence>MQFMPGGADIGRIERVCSAWCEASHAGKDMVWKRHVQDQKAKLVAARMTRGEMSCSHFDHGPHKEQYAAAACTECGAPGIYELPMYRIKLCEGCADANPDDQSTFNRSRKGPQMFAKLSKALVALNRMRGRLPRESLGLPRPALRRRPRQMTGGEEVKRRRDARRHLPS</sequence>
<gene>
    <name evidence="2" type="ORF">Vbra_662</name>
</gene>
<dbReference type="PhylomeDB" id="A0A0G4GCU5"/>
<protein>
    <submittedName>
        <fullName evidence="2">Uncharacterized protein</fullName>
    </submittedName>
</protein>
<evidence type="ECO:0000313" key="2">
    <source>
        <dbReference type="EMBL" id="CEM27099.1"/>
    </source>
</evidence>
<organism evidence="2 3">
    <name type="scientific">Vitrella brassicaformis (strain CCMP3155)</name>
    <dbReference type="NCBI Taxonomy" id="1169540"/>
    <lineage>
        <taxon>Eukaryota</taxon>
        <taxon>Sar</taxon>
        <taxon>Alveolata</taxon>
        <taxon>Colpodellida</taxon>
        <taxon>Vitrellaceae</taxon>
        <taxon>Vitrella</taxon>
    </lineage>
</organism>